<organism evidence="1 2">
    <name type="scientific">Agrobacterium genomosp. 2 str. CFBP 5494</name>
    <dbReference type="NCBI Taxonomy" id="1183436"/>
    <lineage>
        <taxon>Bacteria</taxon>
        <taxon>Pseudomonadati</taxon>
        <taxon>Pseudomonadota</taxon>
        <taxon>Alphaproteobacteria</taxon>
        <taxon>Hyphomicrobiales</taxon>
        <taxon>Rhizobiaceae</taxon>
        <taxon>Rhizobium/Agrobacterium group</taxon>
        <taxon>Agrobacterium</taxon>
        <taxon>Agrobacterium tumefaciens complex</taxon>
    </lineage>
</organism>
<dbReference type="RefSeq" id="WP_080823697.1">
    <property type="nucleotide sequence ID" value="NZ_LT009721.1"/>
</dbReference>
<dbReference type="AlphaFoldDB" id="A0A9W5B7K7"/>
<name>A0A9W5B7K7_9HYPH</name>
<evidence type="ECO:0000313" key="2">
    <source>
        <dbReference type="Proteomes" id="UP000191933"/>
    </source>
</evidence>
<evidence type="ECO:0000313" key="1">
    <source>
        <dbReference type="EMBL" id="CUX03385.1"/>
    </source>
</evidence>
<protein>
    <submittedName>
        <fullName evidence="1">Uncharacterized protein</fullName>
    </submittedName>
</protein>
<comment type="caution">
    <text evidence="1">The sequence shown here is derived from an EMBL/GenBank/DDBJ whole genome shotgun (WGS) entry which is preliminary data.</text>
</comment>
<proteinExistence type="predicted"/>
<gene>
    <name evidence="1" type="ORF">AGR2A_pb10139</name>
</gene>
<dbReference type="Proteomes" id="UP000191933">
    <property type="component" value="Unassembled WGS sequence"/>
</dbReference>
<accession>A0A9W5B7K7</accession>
<keyword evidence="2" id="KW-1185">Reference proteome</keyword>
<dbReference type="EMBL" id="FBVY01000047">
    <property type="protein sequence ID" value="CUX03385.1"/>
    <property type="molecule type" value="Genomic_DNA"/>
</dbReference>
<reference evidence="1 2" key="1">
    <citation type="submission" date="2016-01" db="EMBL/GenBank/DDBJ databases">
        <authorList>
            <person name="Regsiter A."/>
            <person name="william w."/>
        </authorList>
    </citation>
    <scope>NUCLEOTIDE SEQUENCE [LARGE SCALE GENOMIC DNA]</scope>
    <source>
        <strain evidence="1 2">CFBP 5494</strain>
    </source>
</reference>
<sequence>MIPKTENDEYPEIYPPAYAALEKLWEIEALVEKLRADVNHFIGLGVPPSEALVLRNRLELLIGEPGDFSSLDVSEALLKASKALNEKRKAAQARECHLRHS</sequence>